<proteinExistence type="predicted"/>
<feature type="domain" description="DUF985" evidence="1">
    <location>
        <begin position="7"/>
        <end position="143"/>
    </location>
</feature>
<gene>
    <name evidence="2" type="ORF">U14_05158</name>
</gene>
<dbReference type="CDD" id="cd06121">
    <property type="entry name" value="cupin_YML079wp"/>
    <property type="match status" value="1"/>
</dbReference>
<name>A0A081BR52_9BACT</name>
<dbReference type="InterPro" id="IPR014710">
    <property type="entry name" value="RmlC-like_jellyroll"/>
</dbReference>
<dbReference type="Gene3D" id="2.60.120.10">
    <property type="entry name" value="Jelly Rolls"/>
    <property type="match status" value="1"/>
</dbReference>
<sequence length="163" mass="18699">MNATAHDLIRQYQLTAHPEGGYFIETYTSPDIIGLPSRYSSARRGAKAIYFLLPGDQVSKFHRIRCEEIWCFHLGDAATLYIIHRDGTLQELALGRDFERGEHLQIVIPHNVWFGAKVNKKNAFAFVSCITAPGFEYEDFELATRDALLREYPQHRELIISLT</sequence>
<evidence type="ECO:0000313" key="3">
    <source>
        <dbReference type="Proteomes" id="UP000030700"/>
    </source>
</evidence>
<dbReference type="InterPro" id="IPR011051">
    <property type="entry name" value="RmlC_Cupin_sf"/>
</dbReference>
<organism evidence="2">
    <name type="scientific">Candidatus Moduliflexus flocculans</name>
    <dbReference type="NCBI Taxonomy" id="1499966"/>
    <lineage>
        <taxon>Bacteria</taxon>
        <taxon>Candidatus Moduliflexota</taxon>
        <taxon>Candidatus Moduliflexia</taxon>
        <taxon>Candidatus Moduliflexales</taxon>
        <taxon>Candidatus Moduliflexaceae</taxon>
    </lineage>
</organism>
<dbReference type="HOGENOM" id="CLU_088365_0_3_0"/>
<dbReference type="InterPro" id="IPR039935">
    <property type="entry name" value="YML079W-like"/>
</dbReference>
<dbReference type="InterPro" id="IPR009327">
    <property type="entry name" value="Cupin_DUF985"/>
</dbReference>
<keyword evidence="3" id="KW-1185">Reference proteome</keyword>
<protein>
    <recommendedName>
        <fullName evidence="1">DUF985 domain-containing protein</fullName>
    </recommendedName>
</protein>
<dbReference type="EMBL" id="DF820460">
    <property type="protein sequence ID" value="GAK53883.1"/>
    <property type="molecule type" value="Genomic_DNA"/>
</dbReference>
<dbReference type="STRING" id="1499966.U14_05158"/>
<dbReference type="PANTHER" id="PTHR33387:SF3">
    <property type="entry name" value="DUF985 DOMAIN-CONTAINING PROTEIN"/>
    <property type="match status" value="1"/>
</dbReference>
<dbReference type="AlphaFoldDB" id="A0A081BR52"/>
<dbReference type="PANTHER" id="PTHR33387">
    <property type="entry name" value="RMLC-LIKE JELLY ROLL FOLD PROTEIN"/>
    <property type="match status" value="1"/>
</dbReference>
<evidence type="ECO:0000259" key="1">
    <source>
        <dbReference type="Pfam" id="PF06172"/>
    </source>
</evidence>
<dbReference type="Proteomes" id="UP000030700">
    <property type="component" value="Unassembled WGS sequence"/>
</dbReference>
<evidence type="ECO:0000313" key="2">
    <source>
        <dbReference type="EMBL" id="GAK53883.1"/>
    </source>
</evidence>
<dbReference type="SUPFAM" id="SSF51182">
    <property type="entry name" value="RmlC-like cupins"/>
    <property type="match status" value="1"/>
</dbReference>
<accession>A0A081BR52</accession>
<dbReference type="Pfam" id="PF06172">
    <property type="entry name" value="Cupin_5"/>
    <property type="match status" value="1"/>
</dbReference>
<reference evidence="2" key="1">
    <citation type="journal article" date="2015" name="PeerJ">
        <title>First genomic representation of candidate bacterial phylum KSB3 points to enhanced environmental sensing as a trigger of wastewater bulking.</title>
        <authorList>
            <person name="Sekiguchi Y."/>
            <person name="Ohashi A."/>
            <person name="Parks D.H."/>
            <person name="Yamauchi T."/>
            <person name="Tyson G.W."/>
            <person name="Hugenholtz P."/>
        </authorList>
    </citation>
    <scope>NUCLEOTIDE SEQUENCE [LARGE SCALE GENOMIC DNA]</scope>
</reference>